<proteinExistence type="predicted"/>
<dbReference type="EMBL" id="BARS01037822">
    <property type="protein sequence ID" value="GAG15845.1"/>
    <property type="molecule type" value="Genomic_DNA"/>
</dbReference>
<sequence>KIISSLVKKSKVYDYKVEKLDETECVLSFTKEGEELGKSTFTIKDAAKAGIVNGVNWKNYPRNMLFARAMANGARWFTPDVYCGYAKEELEELSVEKVPDVVTITEGGEVNKNGEKKLSE</sequence>
<reference evidence="1" key="1">
    <citation type="journal article" date="2014" name="Front. Microbiol.">
        <title>High frequency of phylogenetically diverse reductive dehalogenase-homologous genes in deep subseafloor sedimentary metagenomes.</title>
        <authorList>
            <person name="Kawai M."/>
            <person name="Futagami T."/>
            <person name="Toyoda A."/>
            <person name="Takaki Y."/>
            <person name="Nishi S."/>
            <person name="Hori S."/>
            <person name="Arai W."/>
            <person name="Tsubouchi T."/>
            <person name="Morono Y."/>
            <person name="Uchiyama I."/>
            <person name="Ito T."/>
            <person name="Fujiyama A."/>
            <person name="Inagaki F."/>
            <person name="Takami H."/>
        </authorList>
    </citation>
    <scope>NUCLEOTIDE SEQUENCE</scope>
    <source>
        <strain evidence="1">Expedition CK06-06</strain>
    </source>
</reference>
<evidence type="ECO:0000313" key="1">
    <source>
        <dbReference type="EMBL" id="GAG15845.1"/>
    </source>
</evidence>
<name>X0VBY5_9ZZZZ</name>
<organism evidence="1">
    <name type="scientific">marine sediment metagenome</name>
    <dbReference type="NCBI Taxonomy" id="412755"/>
    <lineage>
        <taxon>unclassified sequences</taxon>
        <taxon>metagenomes</taxon>
        <taxon>ecological metagenomes</taxon>
    </lineage>
</organism>
<gene>
    <name evidence="1" type="ORF">S01H1_57948</name>
</gene>
<dbReference type="AlphaFoldDB" id="X0VBY5"/>
<comment type="caution">
    <text evidence="1">The sequence shown here is derived from an EMBL/GenBank/DDBJ whole genome shotgun (WGS) entry which is preliminary data.</text>
</comment>
<protein>
    <submittedName>
        <fullName evidence="1">Uncharacterized protein</fullName>
    </submittedName>
</protein>
<accession>X0VBY5</accession>
<feature type="non-terminal residue" evidence="1">
    <location>
        <position position="1"/>
    </location>
</feature>